<dbReference type="EMBL" id="SMUW01000031">
    <property type="protein sequence ID" value="TDK46146.1"/>
    <property type="molecule type" value="Genomic_DNA"/>
</dbReference>
<comment type="caution">
    <text evidence="2">The sequence shown here is derived from an EMBL/GenBank/DDBJ whole genome shotgun (WGS) entry which is preliminary data.</text>
</comment>
<protein>
    <submittedName>
        <fullName evidence="2">Uncharacterized protein</fullName>
    </submittedName>
</protein>
<keyword evidence="1" id="KW-0472">Membrane</keyword>
<keyword evidence="3" id="KW-1185">Reference proteome</keyword>
<feature type="transmembrane region" description="Helical" evidence="1">
    <location>
        <begin position="150"/>
        <end position="171"/>
    </location>
</feature>
<dbReference type="Proteomes" id="UP000295438">
    <property type="component" value="Unassembled WGS sequence"/>
</dbReference>
<accession>A0A4R5V3X1</accession>
<reference evidence="2 3" key="1">
    <citation type="submission" date="2019-03" db="EMBL/GenBank/DDBJ databases">
        <title>Algoriphagus aquimaris sp. nov., isolated form marine sediment in Pohang, Korea.</title>
        <authorList>
            <person name="Kim J."/>
            <person name="Yoon S.-H."/>
            <person name="Lee S.-S."/>
        </authorList>
    </citation>
    <scope>NUCLEOTIDE SEQUENCE [LARGE SCALE GENOMIC DNA]</scope>
    <source>
        <strain evidence="2 3">F21</strain>
    </source>
</reference>
<name>A0A4R5V3X1_9BACT</name>
<feature type="transmembrane region" description="Helical" evidence="1">
    <location>
        <begin position="123"/>
        <end position="144"/>
    </location>
</feature>
<sequence>MESFDPIQSIYNSQRTSTSELSADRVLNSAKNSLRKLKRDQYWTIGILILTLSILALYFFKYGQFGTPLLILSLTLMISSLVIRVILELTSRIGLNRLEIYLSTTEFIKSIQSYLFQRKRIHWIFTPMIYLIYGLGIVLFLIALKPYISLAFFIYCVITGVGFWIGFIWVIRKSYRKEWELLKAMEKMSENLNS</sequence>
<keyword evidence="1" id="KW-0812">Transmembrane</keyword>
<dbReference type="RefSeq" id="WP_133390404.1">
    <property type="nucleotide sequence ID" value="NZ_SMUW01000031.1"/>
</dbReference>
<organism evidence="2 3">
    <name type="scientific">Algoriphagus formosus</name>
    <dbReference type="NCBI Taxonomy" id="2007308"/>
    <lineage>
        <taxon>Bacteria</taxon>
        <taxon>Pseudomonadati</taxon>
        <taxon>Bacteroidota</taxon>
        <taxon>Cytophagia</taxon>
        <taxon>Cytophagales</taxon>
        <taxon>Cyclobacteriaceae</taxon>
        <taxon>Algoriphagus</taxon>
    </lineage>
</organism>
<feature type="transmembrane region" description="Helical" evidence="1">
    <location>
        <begin position="66"/>
        <end position="87"/>
    </location>
</feature>
<evidence type="ECO:0000313" key="3">
    <source>
        <dbReference type="Proteomes" id="UP000295438"/>
    </source>
</evidence>
<feature type="transmembrane region" description="Helical" evidence="1">
    <location>
        <begin position="42"/>
        <end position="60"/>
    </location>
</feature>
<gene>
    <name evidence="2" type="ORF">E1898_07455</name>
</gene>
<proteinExistence type="predicted"/>
<dbReference type="AlphaFoldDB" id="A0A4R5V3X1"/>
<evidence type="ECO:0000313" key="2">
    <source>
        <dbReference type="EMBL" id="TDK46146.1"/>
    </source>
</evidence>
<keyword evidence="1" id="KW-1133">Transmembrane helix</keyword>
<evidence type="ECO:0000256" key="1">
    <source>
        <dbReference type="SAM" id="Phobius"/>
    </source>
</evidence>